<dbReference type="InterPro" id="IPR042756">
    <property type="entry name" value="Sel-1L3"/>
</dbReference>
<dbReference type="AlphaFoldDB" id="A0A8T2K9R2"/>
<dbReference type="Pfam" id="PF08238">
    <property type="entry name" value="Sel1"/>
    <property type="match status" value="6"/>
</dbReference>
<dbReference type="EMBL" id="JAACNH010000002">
    <property type="protein sequence ID" value="KAG8453122.1"/>
    <property type="molecule type" value="Genomic_DNA"/>
</dbReference>
<gene>
    <name evidence="1" type="ORF">GDO86_004805</name>
</gene>
<keyword evidence="2" id="KW-1185">Reference proteome</keyword>
<evidence type="ECO:0000313" key="1">
    <source>
        <dbReference type="EMBL" id="KAG8453122.1"/>
    </source>
</evidence>
<dbReference type="SMART" id="SM00671">
    <property type="entry name" value="SEL1"/>
    <property type="match status" value="8"/>
</dbReference>
<dbReference type="PANTHER" id="PTHR44444">
    <property type="entry name" value="PROTEIN SEL-1 HOMOLOG 3"/>
    <property type="match status" value="1"/>
</dbReference>
<evidence type="ECO:0000313" key="2">
    <source>
        <dbReference type="Proteomes" id="UP000812440"/>
    </source>
</evidence>
<proteinExistence type="predicted"/>
<organism evidence="1 2">
    <name type="scientific">Hymenochirus boettgeri</name>
    <name type="common">Congo dwarf clawed frog</name>
    <dbReference type="NCBI Taxonomy" id="247094"/>
    <lineage>
        <taxon>Eukaryota</taxon>
        <taxon>Metazoa</taxon>
        <taxon>Chordata</taxon>
        <taxon>Craniata</taxon>
        <taxon>Vertebrata</taxon>
        <taxon>Euteleostomi</taxon>
        <taxon>Amphibia</taxon>
        <taxon>Batrachia</taxon>
        <taxon>Anura</taxon>
        <taxon>Pipoidea</taxon>
        <taxon>Pipidae</taxon>
        <taxon>Pipinae</taxon>
        <taxon>Hymenochirus</taxon>
    </lineage>
</organism>
<dbReference type="OrthoDB" id="272077at2759"/>
<dbReference type="InterPro" id="IPR006597">
    <property type="entry name" value="Sel1-like"/>
</dbReference>
<name>A0A8T2K9R2_9PIPI</name>
<reference evidence="1" key="1">
    <citation type="thesis" date="2020" institute="ProQuest LLC" country="789 East Eisenhower Parkway, Ann Arbor, MI, USA">
        <title>Comparative Genomics and Chromosome Evolution.</title>
        <authorList>
            <person name="Mudd A.B."/>
        </authorList>
    </citation>
    <scope>NUCLEOTIDE SEQUENCE</scope>
    <source>
        <strain evidence="1">Female2</strain>
        <tissue evidence="1">Blood</tissue>
    </source>
</reference>
<sequence>MQLVTAQTGMAPAQLSSSSLGFLNPPEEVLEGHVLYVFYHCERHQVVHLDVVSSSLSSSSVSIFKRRWSCSPGEGHRFKTIRLEFPDKMVYREDYFIRNSIYVFDVVLRGWILDYPSDYVNDWSSYDKGLVRTFHSIMSSPPFSRPFKHHKKSVRWDQEIIWRLIKDKLPQCQAEPEVTELLSFVYACTGESFGVSRTMENFSDRVLERQRIMSILSPSCSFSTWLYIVQECPFPVCSIWHHVGGTNEDYQTPSLFVTNTGHLHVQVNLVSGEAQAFQSWSSLPINKWCQIHLTIEMFLSPVYLDDTLGFFILGGSRFVAGISGFFGPSVYHRNKVIHLHQVHPPKLMESLNLPWWFHKCHQFKEECVAQYNSFLSHTRPHPESCGDVYQELLAQYRLSFLPRCLQWEAPPLRKRAAVTRLLRRRAKLGGPSVLNTELIGQELYRIYMKRFLASLGLSGKMTFQALLFQAGCLGHDTALYLASVLFQTGFGVKRDWSKALLFKLVSAQRDERLSLLSLGHKHHLGADNYPVDYGLSYAYYSNIARQTMVDRLRPEKEQAYVENIRLIDEDVLKMQTKEDDDLFMWLRYQAKQGVSSAQQAVGRMLFWGQQGITSNLHAAVKYYEKGAMEQKDPVMMYDYGVVLLKGQGVKQDIPKALEFLKKAADLDFVPAINSLGWYYENFEKNYQKAIEYWERADDLGNHEAPFNLGIMHFYGLYPGKAKSYTAAYHYYLKSAMRGHIDGAVHISAFWIQGFPGVVPRQPNDAVIWTKWAAEHNGYLGAQLRKGLDGYFKQSWLEALLHYIQAAEAGSEIGQFNAAFICEQNPDASRHVQTDCMWKYYNLSVYSDRPSSYAQIKMGDLLYTSHGRRKRDVQAAVHMYKAAALQKDPQGLYNLGILIEEGNVIPLSTLHELGLNSSMWTNNYTIVMELYRRCRDQDSDESYVPCALALFSTHIRYAWTFHSSLLKCSGAAVTIVTALSLMTILGRLRHGPLNQPQSV</sequence>
<comment type="caution">
    <text evidence="1">The sequence shown here is derived from an EMBL/GenBank/DDBJ whole genome shotgun (WGS) entry which is preliminary data.</text>
</comment>
<dbReference type="SUPFAM" id="SSF81901">
    <property type="entry name" value="HCP-like"/>
    <property type="match status" value="2"/>
</dbReference>
<protein>
    <submittedName>
        <fullName evidence="1">Uncharacterized protein</fullName>
    </submittedName>
</protein>
<dbReference type="Proteomes" id="UP000812440">
    <property type="component" value="Chromosome 2"/>
</dbReference>
<dbReference type="Gene3D" id="1.25.40.10">
    <property type="entry name" value="Tetratricopeptide repeat domain"/>
    <property type="match status" value="1"/>
</dbReference>
<dbReference type="InterPro" id="IPR011990">
    <property type="entry name" value="TPR-like_helical_dom_sf"/>
</dbReference>
<dbReference type="PANTHER" id="PTHR44444:SF4">
    <property type="entry name" value="PROTEIN SEL-1 HOMOLOG 3 ISOFORM X1"/>
    <property type="match status" value="1"/>
</dbReference>
<accession>A0A8T2K9R2</accession>